<name>A0A6I9Z1D1_9SAUR</name>
<organism evidence="20 21">
    <name type="scientific">Thamnophis sirtalis</name>
    <dbReference type="NCBI Taxonomy" id="35019"/>
    <lineage>
        <taxon>Eukaryota</taxon>
        <taxon>Metazoa</taxon>
        <taxon>Chordata</taxon>
        <taxon>Craniata</taxon>
        <taxon>Vertebrata</taxon>
        <taxon>Euteleostomi</taxon>
        <taxon>Lepidosauria</taxon>
        <taxon>Squamata</taxon>
        <taxon>Bifurcata</taxon>
        <taxon>Unidentata</taxon>
        <taxon>Episquamata</taxon>
        <taxon>Toxicofera</taxon>
        <taxon>Serpentes</taxon>
        <taxon>Colubroidea</taxon>
        <taxon>Colubridae</taxon>
        <taxon>Natricinae</taxon>
        <taxon>Thamnophis</taxon>
    </lineage>
</organism>
<dbReference type="GO" id="GO:0051094">
    <property type="term" value="P:positive regulation of developmental process"/>
    <property type="evidence" value="ECO:0007669"/>
    <property type="project" value="UniProtKB-ARBA"/>
</dbReference>
<evidence type="ECO:0000256" key="10">
    <source>
        <dbReference type="ARBA" id="ARBA00023170"/>
    </source>
</evidence>
<dbReference type="Pfam" id="PF00020">
    <property type="entry name" value="TNFR_c6"/>
    <property type="match status" value="2"/>
</dbReference>
<evidence type="ECO:0000256" key="2">
    <source>
        <dbReference type="ARBA" id="ARBA00015766"/>
    </source>
</evidence>
<reference evidence="21" key="1">
    <citation type="submission" date="2025-08" db="UniProtKB">
        <authorList>
            <consortium name="RefSeq"/>
        </authorList>
    </citation>
    <scope>IDENTIFICATION</scope>
    <source>
        <tissue evidence="21">Skeletal muscle</tissue>
    </source>
</reference>
<evidence type="ECO:0000256" key="4">
    <source>
        <dbReference type="ARBA" id="ARBA00022729"/>
    </source>
</evidence>
<evidence type="ECO:0000256" key="3">
    <source>
        <dbReference type="ARBA" id="ARBA00022692"/>
    </source>
</evidence>
<dbReference type="GO" id="GO:0009897">
    <property type="term" value="C:external side of plasma membrane"/>
    <property type="evidence" value="ECO:0007669"/>
    <property type="project" value="TreeGrafter"/>
</dbReference>
<dbReference type="Proteomes" id="UP000504617">
    <property type="component" value="Unplaced"/>
</dbReference>
<evidence type="ECO:0000256" key="14">
    <source>
        <dbReference type="ARBA" id="ARBA00045871"/>
    </source>
</evidence>
<dbReference type="AlphaFoldDB" id="A0A6I9Z1D1"/>
<dbReference type="GO" id="GO:0002376">
    <property type="term" value="P:immune system process"/>
    <property type="evidence" value="ECO:0007669"/>
    <property type="project" value="UniProtKB-KW"/>
</dbReference>
<dbReference type="GO" id="GO:0023035">
    <property type="term" value="P:CD40 signaling pathway"/>
    <property type="evidence" value="ECO:0007669"/>
    <property type="project" value="UniProtKB-ARBA"/>
</dbReference>
<evidence type="ECO:0000256" key="5">
    <source>
        <dbReference type="ARBA" id="ARBA00022737"/>
    </source>
</evidence>
<dbReference type="RefSeq" id="XP_013929881.1">
    <property type="nucleotide sequence ID" value="XM_014074406.1"/>
</dbReference>
<comment type="subcellular location">
    <subcellularLocation>
        <location evidence="1">Membrane</location>
        <topology evidence="1">Single-pass type I membrane protein</topology>
    </subcellularLocation>
</comment>
<protein>
    <recommendedName>
        <fullName evidence="2">Tumor necrosis factor receptor superfamily member 5</fullName>
    </recommendedName>
    <alternativeName>
        <fullName evidence="12">B-cell surface antigen CD40</fullName>
    </alternativeName>
    <alternativeName>
        <fullName evidence="13">CD40L receptor</fullName>
    </alternativeName>
</protein>
<keyword evidence="3 17" id="KW-0812">Transmembrane</keyword>
<keyword evidence="20" id="KW-1185">Reference proteome</keyword>
<dbReference type="InterPro" id="IPR052135">
    <property type="entry name" value="TNFRSF5"/>
</dbReference>
<evidence type="ECO:0000259" key="19">
    <source>
        <dbReference type="PROSITE" id="PS50050"/>
    </source>
</evidence>
<keyword evidence="8 17" id="KW-0472">Membrane</keyword>
<accession>A0A6I9Z1D1</accession>
<evidence type="ECO:0000256" key="12">
    <source>
        <dbReference type="ARBA" id="ARBA00031089"/>
    </source>
</evidence>
<dbReference type="GO" id="GO:0010557">
    <property type="term" value="P:positive regulation of macromolecule biosynthetic process"/>
    <property type="evidence" value="ECO:0007669"/>
    <property type="project" value="UniProtKB-ARBA"/>
</dbReference>
<dbReference type="PANTHER" id="PTHR46875:SF1">
    <property type="entry name" value="TUMOR NECROSIS FACTOR RECEPTOR SUPERFAMILY MEMBER 5"/>
    <property type="match status" value="1"/>
</dbReference>
<proteinExistence type="predicted"/>
<dbReference type="FunFam" id="2.10.50.10:FF:000041">
    <property type="entry name" value="Tumor necrosis factor receptor superfamily member 5"/>
    <property type="match status" value="1"/>
</dbReference>
<feature type="repeat" description="TNFR-Cys" evidence="15">
    <location>
        <begin position="148"/>
        <end position="188"/>
    </location>
</feature>
<evidence type="ECO:0000256" key="1">
    <source>
        <dbReference type="ARBA" id="ARBA00004479"/>
    </source>
</evidence>
<evidence type="ECO:0000256" key="7">
    <source>
        <dbReference type="ARBA" id="ARBA00022989"/>
    </source>
</evidence>
<dbReference type="GO" id="GO:0006952">
    <property type="term" value="P:defense response"/>
    <property type="evidence" value="ECO:0007669"/>
    <property type="project" value="UniProtKB-ARBA"/>
</dbReference>
<evidence type="ECO:0000256" key="11">
    <source>
        <dbReference type="ARBA" id="ARBA00023180"/>
    </source>
</evidence>
<feature type="domain" description="TNFR-Cys" evidence="19">
    <location>
        <begin position="148"/>
        <end position="188"/>
    </location>
</feature>
<dbReference type="GO" id="GO:0002768">
    <property type="term" value="P:immune response-regulating cell surface receptor signaling pathway"/>
    <property type="evidence" value="ECO:0007669"/>
    <property type="project" value="TreeGrafter"/>
</dbReference>
<dbReference type="GO" id="GO:0045935">
    <property type="term" value="P:positive regulation of nucleobase-containing compound metabolic process"/>
    <property type="evidence" value="ECO:0007669"/>
    <property type="project" value="UniProtKB-ARBA"/>
</dbReference>
<feature type="disulfide bond" evidence="15">
    <location>
        <begin position="41"/>
        <end position="54"/>
    </location>
</feature>
<keyword evidence="5" id="KW-0677">Repeat</keyword>
<dbReference type="PROSITE" id="PS50050">
    <property type="entry name" value="TNFR_NGFR_2"/>
    <property type="match status" value="2"/>
</dbReference>
<dbReference type="SMART" id="SM00208">
    <property type="entry name" value="TNFR"/>
    <property type="match status" value="4"/>
</dbReference>
<feature type="domain" description="TNFR-Cys" evidence="19">
    <location>
        <begin position="28"/>
        <end position="62"/>
    </location>
</feature>
<evidence type="ECO:0000256" key="17">
    <source>
        <dbReference type="SAM" id="Phobius"/>
    </source>
</evidence>
<evidence type="ECO:0000256" key="8">
    <source>
        <dbReference type="ARBA" id="ARBA00023136"/>
    </source>
</evidence>
<keyword evidence="9 15" id="KW-1015">Disulfide bond</keyword>
<comment type="caution">
    <text evidence="15">Lacks conserved residue(s) required for the propagation of feature annotation.</text>
</comment>
<evidence type="ECO:0000256" key="18">
    <source>
        <dbReference type="SAM" id="SignalP"/>
    </source>
</evidence>
<dbReference type="GeneID" id="106555533"/>
<sequence length="277" mass="30253">MEGRRWSAGLSAAVLLTLQALVFAQEPSCSPSQFLSNSRCCSKCPPGHKVAAACSGESNTTCTPCEEGHFQANWTGESHCTPLHHCRLSAGLLVHRNGSKERDVLCRCREGTHCSSHECETCLPHTSCGAREGVQREGNHVNDTLCAPCSLGHFSNVSSSTARCQPWSRCQEGQVQKANGTQATDVVCEASPLKPPEARKSHLLPLLLLLPIAFLLGALLFLWHRRGNCPRKRHQDLPPEPTENEEDCPAFPTQETLLGEQAGMQEKDCHLAQQEQV</sequence>
<dbReference type="InterPro" id="IPR001368">
    <property type="entry name" value="TNFR/NGFR_Cys_rich_reg"/>
</dbReference>
<comment type="function">
    <text evidence="14">Receptor for TNFSF5/CD40LG. Transduces TRAF6- and MAP3K8-mediated signals that activate ERK in macrophages and B cells, leading to induction of immunoglobulin secretion.</text>
</comment>
<dbReference type="OrthoDB" id="9932129at2759"/>
<dbReference type="GO" id="GO:0035631">
    <property type="term" value="C:CD40 receptor complex"/>
    <property type="evidence" value="ECO:0007669"/>
    <property type="project" value="TreeGrafter"/>
</dbReference>
<keyword evidence="6" id="KW-0391">Immunity</keyword>
<dbReference type="GO" id="GO:0051240">
    <property type="term" value="P:positive regulation of multicellular organismal process"/>
    <property type="evidence" value="ECO:0007669"/>
    <property type="project" value="UniProtKB-ARBA"/>
</dbReference>
<dbReference type="Gene3D" id="2.10.50.10">
    <property type="entry name" value="Tumor Necrosis Factor Receptor, subunit A, domain 2"/>
    <property type="match status" value="3"/>
</dbReference>
<dbReference type="GO" id="GO:0006874">
    <property type="term" value="P:intracellular calcium ion homeostasis"/>
    <property type="evidence" value="ECO:0007669"/>
    <property type="project" value="UniProtKB-ARBA"/>
</dbReference>
<feature type="transmembrane region" description="Helical" evidence="17">
    <location>
        <begin position="203"/>
        <end position="223"/>
    </location>
</feature>
<dbReference type="PROSITE" id="PS00652">
    <property type="entry name" value="TNFR_NGFR_1"/>
    <property type="match status" value="1"/>
</dbReference>
<feature type="disulfide bond" evidence="15">
    <location>
        <begin position="44"/>
        <end position="62"/>
    </location>
</feature>
<evidence type="ECO:0000313" key="21">
    <source>
        <dbReference type="RefSeq" id="XP_013929881.1"/>
    </source>
</evidence>
<evidence type="ECO:0000256" key="15">
    <source>
        <dbReference type="PROSITE-ProRule" id="PRU00206"/>
    </source>
</evidence>
<feature type="disulfide bond" evidence="15">
    <location>
        <begin position="170"/>
        <end position="188"/>
    </location>
</feature>
<feature type="signal peptide" evidence="18">
    <location>
        <begin position="1"/>
        <end position="24"/>
    </location>
</feature>
<keyword evidence="4 18" id="KW-0732">Signal</keyword>
<dbReference type="CTD" id="958"/>
<evidence type="ECO:0000256" key="16">
    <source>
        <dbReference type="SAM" id="MobiDB-lite"/>
    </source>
</evidence>
<evidence type="ECO:0000256" key="6">
    <source>
        <dbReference type="ARBA" id="ARBA00022859"/>
    </source>
</evidence>
<feature type="region of interest" description="Disordered" evidence="16">
    <location>
        <begin position="231"/>
        <end position="277"/>
    </location>
</feature>
<feature type="disulfide bond" evidence="15">
    <location>
        <begin position="149"/>
        <end position="164"/>
    </location>
</feature>
<dbReference type="SUPFAM" id="SSF57586">
    <property type="entry name" value="TNF receptor-like"/>
    <property type="match status" value="3"/>
</dbReference>
<keyword evidence="11" id="KW-0325">Glycoprotein</keyword>
<gene>
    <name evidence="21" type="primary">CD40</name>
</gene>
<keyword evidence="7 17" id="KW-1133">Transmembrane helix</keyword>
<evidence type="ECO:0000256" key="13">
    <source>
        <dbReference type="ARBA" id="ARBA00032719"/>
    </source>
</evidence>
<evidence type="ECO:0000313" key="20">
    <source>
        <dbReference type="Proteomes" id="UP000504617"/>
    </source>
</evidence>
<dbReference type="KEGG" id="tsr:106555533"/>
<feature type="chain" id="PRO_5026963480" description="Tumor necrosis factor receptor superfamily member 5" evidence="18">
    <location>
        <begin position="25"/>
        <end position="277"/>
    </location>
</feature>
<keyword evidence="10 21" id="KW-0675">Receptor</keyword>
<dbReference type="PANTHER" id="PTHR46875">
    <property type="entry name" value="TUMOR NECROSIS FACTOR RECEPTOR SUPERFAMILY MEMBER 5"/>
    <property type="match status" value="1"/>
</dbReference>
<evidence type="ECO:0000256" key="9">
    <source>
        <dbReference type="ARBA" id="ARBA00023157"/>
    </source>
</evidence>
<feature type="repeat" description="TNFR-Cys" evidence="15">
    <location>
        <begin position="28"/>
        <end position="62"/>
    </location>
</feature>
<dbReference type="GO" id="GO:0010468">
    <property type="term" value="P:regulation of gene expression"/>
    <property type="evidence" value="ECO:0007669"/>
    <property type="project" value="UniProtKB-ARBA"/>
</dbReference>